<gene>
    <name evidence="3" type="ORF">RN605_02050</name>
    <name evidence="2" type="ORF">RN608_08750</name>
</gene>
<reference evidence="3 4" key="1">
    <citation type="submission" date="2023-09" db="EMBL/GenBank/DDBJ databases">
        <title>Flavobacterium sp. a novel bacteria isolate from Pepper rhizosphere.</title>
        <authorList>
            <person name="Peng Y."/>
            <person name="Lee J."/>
        </authorList>
    </citation>
    <scope>NUCLEOTIDE SEQUENCE [LARGE SCALE GENOMIC DNA]</scope>
    <source>
        <strain evidence="2">PMR2A8</strain>
        <strain evidence="3 4">PMTSA4</strain>
    </source>
</reference>
<name>A0AA96J4S2_9FLAO</name>
<feature type="transmembrane region" description="Helical" evidence="1">
    <location>
        <begin position="129"/>
        <end position="153"/>
    </location>
</feature>
<dbReference type="RefSeq" id="WP_313321751.1">
    <property type="nucleotide sequence ID" value="NZ_CP134878.1"/>
</dbReference>
<dbReference type="EMBL" id="CP134890">
    <property type="protein sequence ID" value="WNM22152.1"/>
    <property type="molecule type" value="Genomic_DNA"/>
</dbReference>
<feature type="transmembrane region" description="Helical" evidence="1">
    <location>
        <begin position="51"/>
        <end position="72"/>
    </location>
</feature>
<evidence type="ECO:0000313" key="4">
    <source>
        <dbReference type="Proteomes" id="UP001304515"/>
    </source>
</evidence>
<accession>A0AA96J4S2</accession>
<keyword evidence="1" id="KW-1133">Transmembrane helix</keyword>
<evidence type="ECO:0000313" key="2">
    <source>
        <dbReference type="EMBL" id="WNM18100.1"/>
    </source>
</evidence>
<accession>A0AA96EWH1</accession>
<sequence length="165" mass="19089">MNKLPKIRLFLHKNQQKVYYSILGIIIIFLLTLIFFIYKDLKSQNIVKYCYALFVANAIAANCLFSLGRSNVFLDRYPEKNQQTLIYSAGIAFLASALIGLLVSGFIYFELSEVLDQFNLTKNEYYINLIHFTTAILLTFSIIGSIVGIVNFFRWFRHESEKLMG</sequence>
<proteinExistence type="predicted"/>
<keyword evidence="4" id="KW-1185">Reference proteome</keyword>
<feature type="transmembrane region" description="Helical" evidence="1">
    <location>
        <begin position="20"/>
        <end position="39"/>
    </location>
</feature>
<dbReference type="AlphaFoldDB" id="A0AA96J4S2"/>
<organism evidence="3 4">
    <name type="scientific">Flavobacterium capsici</name>
    <dbReference type="NCBI Taxonomy" id="3075618"/>
    <lineage>
        <taxon>Bacteria</taxon>
        <taxon>Pseudomonadati</taxon>
        <taxon>Bacteroidota</taxon>
        <taxon>Flavobacteriia</taxon>
        <taxon>Flavobacteriales</taxon>
        <taxon>Flavobacteriaceae</taxon>
        <taxon>Flavobacterium</taxon>
    </lineage>
</organism>
<evidence type="ECO:0000313" key="3">
    <source>
        <dbReference type="EMBL" id="WNM22152.1"/>
    </source>
</evidence>
<protein>
    <submittedName>
        <fullName evidence="3">Uncharacterized protein</fullName>
    </submittedName>
</protein>
<evidence type="ECO:0000256" key="1">
    <source>
        <dbReference type="SAM" id="Phobius"/>
    </source>
</evidence>
<dbReference type="KEGG" id="fcj:RN605_02050"/>
<dbReference type="Proteomes" id="UP001304515">
    <property type="component" value="Chromosome"/>
</dbReference>
<keyword evidence="1" id="KW-0812">Transmembrane</keyword>
<feature type="transmembrane region" description="Helical" evidence="1">
    <location>
        <begin position="84"/>
        <end position="109"/>
    </location>
</feature>
<keyword evidence="1" id="KW-0472">Membrane</keyword>
<dbReference type="EMBL" id="CP134878">
    <property type="protein sequence ID" value="WNM18100.1"/>
    <property type="molecule type" value="Genomic_DNA"/>
</dbReference>